<evidence type="ECO:0000256" key="2">
    <source>
        <dbReference type="ARBA" id="ARBA00022448"/>
    </source>
</evidence>
<evidence type="ECO:0000313" key="9">
    <source>
        <dbReference type="EMBL" id="TMQ49331.1"/>
    </source>
</evidence>
<dbReference type="NCBIfam" id="TIGR00711">
    <property type="entry name" value="efflux_EmrB"/>
    <property type="match status" value="1"/>
</dbReference>
<evidence type="ECO:0000256" key="6">
    <source>
        <dbReference type="ARBA" id="ARBA00023136"/>
    </source>
</evidence>
<feature type="transmembrane region" description="Helical" evidence="7">
    <location>
        <begin position="270"/>
        <end position="294"/>
    </location>
</feature>
<feature type="transmembrane region" description="Helical" evidence="7">
    <location>
        <begin position="363"/>
        <end position="386"/>
    </location>
</feature>
<keyword evidence="6 7" id="KW-0472">Membrane</keyword>
<dbReference type="Gene3D" id="1.20.1250.20">
    <property type="entry name" value="MFS general substrate transporter like domains"/>
    <property type="match status" value="1"/>
</dbReference>
<protein>
    <submittedName>
        <fullName evidence="9">DHA2 family efflux MFS transporter permease subunit</fullName>
    </submittedName>
</protein>
<dbReference type="SUPFAM" id="SSF103473">
    <property type="entry name" value="MFS general substrate transporter"/>
    <property type="match status" value="1"/>
</dbReference>
<feature type="transmembrane region" description="Helical" evidence="7">
    <location>
        <begin position="82"/>
        <end position="104"/>
    </location>
</feature>
<dbReference type="PROSITE" id="PS50850">
    <property type="entry name" value="MFS"/>
    <property type="match status" value="1"/>
</dbReference>
<dbReference type="InterPro" id="IPR011701">
    <property type="entry name" value="MFS"/>
</dbReference>
<proteinExistence type="predicted"/>
<dbReference type="AlphaFoldDB" id="A0A538SD77"/>
<feature type="transmembrane region" description="Helical" evidence="7">
    <location>
        <begin position="169"/>
        <end position="189"/>
    </location>
</feature>
<evidence type="ECO:0000256" key="3">
    <source>
        <dbReference type="ARBA" id="ARBA00022475"/>
    </source>
</evidence>
<dbReference type="GO" id="GO:0022857">
    <property type="term" value="F:transmembrane transporter activity"/>
    <property type="evidence" value="ECO:0007669"/>
    <property type="project" value="InterPro"/>
</dbReference>
<feature type="transmembrane region" description="Helical" evidence="7">
    <location>
        <begin position="54"/>
        <end position="70"/>
    </location>
</feature>
<feature type="transmembrane region" description="Helical" evidence="7">
    <location>
        <begin position="232"/>
        <end position="250"/>
    </location>
</feature>
<keyword evidence="3" id="KW-1003">Cell membrane</keyword>
<organism evidence="9 10">
    <name type="scientific">Eiseniibacteriota bacterium</name>
    <dbReference type="NCBI Taxonomy" id="2212470"/>
    <lineage>
        <taxon>Bacteria</taxon>
        <taxon>Candidatus Eiseniibacteriota</taxon>
    </lineage>
</organism>
<dbReference type="InterPro" id="IPR036259">
    <property type="entry name" value="MFS_trans_sf"/>
</dbReference>
<sequence>MAPYLRYASPAGRWVLLATVLGSSLASVDATVVNLALPRIANDLGAGLSDLQWIVNAYTLTLAAFLLLGGSLGDRFGRRRTFVIGVVWFTAASVLCALAQTAALLIAARALQGCGAALLVPGSLAILEATFDPDDRSAAIGSWSGLGGVAVAIGPFLGGWLVQAASWRLIFIINVPLAIAVVWIALRHVPETRDPHADTALDAPGTALAALGLAGVTYALTEASDRGWRSPLVLATGAGGALALIAMGAIQVRSRHPMLPSSLFRSRQFVVANLVTLIVYAALGGSIFLLPVALQRVVGLSPLQAGAALAPVTVIMLVLSARSGRLAQRIGPRVPMAVGPLVAGSGLALLTHVGVGSSYARDVLPAIVVFGLGLSLTVAPLTSTVLSAVGEEQAGIASAFNNAVSRVAGLIAVAALPSLAGLTAGALRDPAGLAAGFRVAMRNTAGLCMAGGVVAAFTIRNPKRGPRPVAAAHHCALDATPLRGNARLPGV</sequence>
<dbReference type="Proteomes" id="UP000320184">
    <property type="component" value="Unassembled WGS sequence"/>
</dbReference>
<gene>
    <name evidence="9" type="ORF">E6K73_10105</name>
</gene>
<comment type="subcellular location">
    <subcellularLocation>
        <location evidence="1">Cell membrane</location>
        <topology evidence="1">Multi-pass membrane protein</topology>
    </subcellularLocation>
</comment>
<dbReference type="Gene3D" id="1.20.1720.10">
    <property type="entry name" value="Multidrug resistance protein D"/>
    <property type="match status" value="1"/>
</dbReference>
<dbReference type="EMBL" id="VBOT01000124">
    <property type="protein sequence ID" value="TMQ49331.1"/>
    <property type="molecule type" value="Genomic_DNA"/>
</dbReference>
<evidence type="ECO:0000256" key="5">
    <source>
        <dbReference type="ARBA" id="ARBA00022989"/>
    </source>
</evidence>
<dbReference type="PANTHER" id="PTHR42718">
    <property type="entry name" value="MAJOR FACILITATOR SUPERFAMILY MULTIDRUG TRANSPORTER MFSC"/>
    <property type="match status" value="1"/>
</dbReference>
<keyword evidence="4 7" id="KW-0812">Transmembrane</keyword>
<feature type="transmembrane region" description="Helical" evidence="7">
    <location>
        <begin position="143"/>
        <end position="163"/>
    </location>
</feature>
<keyword evidence="5 7" id="KW-1133">Transmembrane helix</keyword>
<dbReference type="PANTHER" id="PTHR42718:SF42">
    <property type="entry name" value="EXPORT PROTEIN"/>
    <property type="match status" value="1"/>
</dbReference>
<dbReference type="InterPro" id="IPR004638">
    <property type="entry name" value="EmrB-like"/>
</dbReference>
<comment type="caution">
    <text evidence="9">The sequence shown here is derived from an EMBL/GenBank/DDBJ whole genome shotgun (WGS) entry which is preliminary data.</text>
</comment>
<dbReference type="PRINTS" id="PR01036">
    <property type="entry name" value="TCRTETB"/>
</dbReference>
<evidence type="ECO:0000259" key="8">
    <source>
        <dbReference type="PROSITE" id="PS50850"/>
    </source>
</evidence>
<dbReference type="GO" id="GO:0005886">
    <property type="term" value="C:plasma membrane"/>
    <property type="evidence" value="ECO:0007669"/>
    <property type="project" value="UniProtKB-SubCell"/>
</dbReference>
<dbReference type="InterPro" id="IPR020846">
    <property type="entry name" value="MFS_dom"/>
</dbReference>
<feature type="transmembrane region" description="Helical" evidence="7">
    <location>
        <begin position="201"/>
        <end position="220"/>
    </location>
</feature>
<evidence type="ECO:0000313" key="10">
    <source>
        <dbReference type="Proteomes" id="UP000320184"/>
    </source>
</evidence>
<evidence type="ECO:0000256" key="4">
    <source>
        <dbReference type="ARBA" id="ARBA00022692"/>
    </source>
</evidence>
<name>A0A538SD77_UNCEI</name>
<keyword evidence="2" id="KW-0813">Transport</keyword>
<feature type="domain" description="Major facilitator superfamily (MFS) profile" evidence="8">
    <location>
        <begin position="15"/>
        <end position="463"/>
    </location>
</feature>
<feature type="transmembrane region" description="Helical" evidence="7">
    <location>
        <begin position="407"/>
        <end position="427"/>
    </location>
</feature>
<evidence type="ECO:0000256" key="7">
    <source>
        <dbReference type="SAM" id="Phobius"/>
    </source>
</evidence>
<feature type="transmembrane region" description="Helical" evidence="7">
    <location>
        <begin position="300"/>
        <end position="321"/>
    </location>
</feature>
<dbReference type="Pfam" id="PF07690">
    <property type="entry name" value="MFS_1"/>
    <property type="match status" value="1"/>
</dbReference>
<reference evidence="9 10" key="1">
    <citation type="journal article" date="2019" name="Nat. Microbiol.">
        <title>Mediterranean grassland soil C-N compound turnover is dependent on rainfall and depth, and is mediated by genomically divergent microorganisms.</title>
        <authorList>
            <person name="Diamond S."/>
            <person name="Andeer P.F."/>
            <person name="Li Z."/>
            <person name="Crits-Christoph A."/>
            <person name="Burstein D."/>
            <person name="Anantharaman K."/>
            <person name="Lane K.R."/>
            <person name="Thomas B.C."/>
            <person name="Pan C."/>
            <person name="Northen T.R."/>
            <person name="Banfield J.F."/>
        </authorList>
    </citation>
    <scope>NUCLEOTIDE SEQUENCE [LARGE SCALE GENOMIC DNA]</scope>
    <source>
        <strain evidence="9">WS_3</strain>
    </source>
</reference>
<feature type="transmembrane region" description="Helical" evidence="7">
    <location>
        <begin position="439"/>
        <end position="459"/>
    </location>
</feature>
<dbReference type="CDD" id="cd17321">
    <property type="entry name" value="MFS_MMR_MDR_like"/>
    <property type="match status" value="1"/>
</dbReference>
<feature type="transmembrane region" description="Helical" evidence="7">
    <location>
        <begin position="333"/>
        <end position="351"/>
    </location>
</feature>
<accession>A0A538SD77</accession>
<evidence type="ECO:0000256" key="1">
    <source>
        <dbReference type="ARBA" id="ARBA00004651"/>
    </source>
</evidence>